<dbReference type="AlphaFoldDB" id="A0AAX3X0W1"/>
<sequence length="551" mass="61333">MATLVVKRSIMHRYQRIEDAIRDAAPGDLIEIRDGIYEESFEISKRLTLYGVGNVTIKGGVFIRYNTHANMRNLRFTQGQGIYVKGDLQLENCVIEQQLVQTQVTVSFGSLMMKNVDILASPVNHYGLQIDNGSSVILVDTTIQHHTKAQIMVQNSEIALTNCMLLEGQTNGIFAICNVKIDIVDCEIHGHQQTQIVAAASSMTMTNTLIHQGQGLGIQLLDQSTLTMDGCEIKRHPDTNLVVHGSEVWLTDSVFSDGQGHGIYIAEHATAKLYDCKVHGHYKSQLIIENSKVEICKCSVMKGHSTGITIVNEANVSLSECMIQDHQQFHFIVDASFLKLNRSVLQNGQAGGIFGNDHAKIMLHHTTIRELEGHHLYINNARLFADKCTFDAIIGHAITCMKAIFEVTNSAFKNNGKQSPYALVWSDNSMGRIKHCSIDEMDRAFLALSNQSMLEMENMDLTATKIPAIVQEKSQLFIQGTTNGTMWKSDATSKIIAISPNVNDQMKQMVNQINQAESINLHILNEKLQIPIDVLQQVTAILQKSNIKKTM</sequence>
<dbReference type="InterPro" id="IPR039448">
    <property type="entry name" value="Beta_helix"/>
</dbReference>
<dbReference type="SUPFAM" id="SSF51126">
    <property type="entry name" value="Pectin lyase-like"/>
    <property type="match status" value="2"/>
</dbReference>
<reference evidence="3" key="1">
    <citation type="submission" date="2023-05" db="EMBL/GenBank/DDBJ databases">
        <title>Comparative genomics of Bacillaceae isolates and their secondary metabolite potential.</title>
        <authorList>
            <person name="Song L."/>
            <person name="Nielsen L.J."/>
            <person name="Mohite O."/>
            <person name="Xu X."/>
            <person name="Weber T."/>
            <person name="Kovacs A.T."/>
        </authorList>
    </citation>
    <scope>NUCLEOTIDE SEQUENCE</scope>
    <source>
        <strain evidence="3">LY1</strain>
    </source>
</reference>
<dbReference type="InterPro" id="IPR051550">
    <property type="entry name" value="SCF-Subunits/Alg-Epimerases"/>
</dbReference>
<dbReference type="PANTHER" id="PTHR22990:SF15">
    <property type="entry name" value="F-BOX ONLY PROTEIN 10"/>
    <property type="match status" value="1"/>
</dbReference>
<dbReference type="Gene3D" id="2.160.20.10">
    <property type="entry name" value="Single-stranded right-handed beta-helix, Pectin lyase-like"/>
    <property type="match status" value="2"/>
</dbReference>
<dbReference type="InterPro" id="IPR012334">
    <property type="entry name" value="Pectin_lyas_fold"/>
</dbReference>
<organism evidence="3 4">
    <name type="scientific">Lysinibacillus pakistanensis</name>
    <dbReference type="NCBI Taxonomy" id="759811"/>
    <lineage>
        <taxon>Bacteria</taxon>
        <taxon>Bacillati</taxon>
        <taxon>Bacillota</taxon>
        <taxon>Bacilli</taxon>
        <taxon>Bacillales</taxon>
        <taxon>Bacillaceae</taxon>
        <taxon>Lysinibacillus</taxon>
    </lineage>
</organism>
<dbReference type="InterPro" id="IPR011050">
    <property type="entry name" value="Pectin_lyase_fold/virulence"/>
</dbReference>
<proteinExistence type="predicted"/>
<dbReference type="InterPro" id="IPR006626">
    <property type="entry name" value="PbH1"/>
</dbReference>
<dbReference type="PANTHER" id="PTHR22990">
    <property type="entry name" value="F-BOX ONLY PROTEIN"/>
    <property type="match status" value="1"/>
</dbReference>
<dbReference type="SMART" id="SM00710">
    <property type="entry name" value="PbH1"/>
    <property type="match status" value="4"/>
</dbReference>
<dbReference type="EMBL" id="CP126101">
    <property type="protein sequence ID" value="WHY53796.1"/>
    <property type="molecule type" value="Genomic_DNA"/>
</dbReference>
<gene>
    <name evidence="3" type="ORF">QNH24_11330</name>
</gene>
<name>A0AAX3X0W1_9BACI</name>
<keyword evidence="1" id="KW-0677">Repeat</keyword>
<evidence type="ECO:0000256" key="1">
    <source>
        <dbReference type="ARBA" id="ARBA00022737"/>
    </source>
</evidence>
<dbReference type="RefSeq" id="WP_283872255.1">
    <property type="nucleotide sequence ID" value="NZ_CP126101.1"/>
</dbReference>
<accession>A0AAX3X0W1</accession>
<dbReference type="Pfam" id="PF13229">
    <property type="entry name" value="Beta_helix"/>
    <property type="match status" value="1"/>
</dbReference>
<dbReference type="Proteomes" id="UP001178322">
    <property type="component" value="Chromosome"/>
</dbReference>
<evidence type="ECO:0000313" key="3">
    <source>
        <dbReference type="EMBL" id="WHY53796.1"/>
    </source>
</evidence>
<dbReference type="GO" id="GO:0006511">
    <property type="term" value="P:ubiquitin-dependent protein catabolic process"/>
    <property type="evidence" value="ECO:0007669"/>
    <property type="project" value="TreeGrafter"/>
</dbReference>
<feature type="domain" description="Right handed beta helix" evidence="2">
    <location>
        <begin position="154"/>
        <end position="291"/>
    </location>
</feature>
<protein>
    <submittedName>
        <fullName evidence="3">Right-handed parallel beta-helix repeat-containing protein</fullName>
    </submittedName>
</protein>
<evidence type="ECO:0000259" key="2">
    <source>
        <dbReference type="Pfam" id="PF13229"/>
    </source>
</evidence>
<evidence type="ECO:0000313" key="4">
    <source>
        <dbReference type="Proteomes" id="UP001178322"/>
    </source>
</evidence>